<dbReference type="AlphaFoldDB" id="D4APZ7"/>
<protein>
    <submittedName>
        <fullName evidence="1">Uncharacterized protein</fullName>
    </submittedName>
</protein>
<sequence length="117" mass="12398">MELFFVVFRHGGGGGPGRPGWLSWLASAMSITREDLDGRGAQQAIGGRCRQTVLSISQSAMAFLFLSLVSPSLLRLSSSSLCVPVASQVLPVFLGSKESALPCQARTKPQEAAISFD</sequence>
<name>D4APZ7_ARTBC</name>
<reference evidence="2" key="1">
    <citation type="journal article" date="2011" name="Genome Biol.">
        <title>Comparative and functional genomics provide insights into the pathogenicity of dermatophytic fungi.</title>
        <authorList>
            <person name="Burmester A."/>
            <person name="Shelest E."/>
            <person name="Gloeckner G."/>
            <person name="Heddergott C."/>
            <person name="Schindler S."/>
            <person name="Staib P."/>
            <person name="Heidel A."/>
            <person name="Felder M."/>
            <person name="Petzold A."/>
            <person name="Szafranski K."/>
            <person name="Feuermann M."/>
            <person name="Pedruzzi I."/>
            <person name="Priebe S."/>
            <person name="Groth M."/>
            <person name="Winkler R."/>
            <person name="Li W."/>
            <person name="Kniemeyer O."/>
            <person name="Schroeckh V."/>
            <person name="Hertweck C."/>
            <person name="Hube B."/>
            <person name="White T.C."/>
            <person name="Platzer M."/>
            <person name="Guthke R."/>
            <person name="Heitman J."/>
            <person name="Woestemeyer J."/>
            <person name="Zipfel P.F."/>
            <person name="Monod M."/>
            <person name="Brakhage A.A."/>
        </authorList>
    </citation>
    <scope>NUCLEOTIDE SEQUENCE [LARGE SCALE GENOMIC DNA]</scope>
    <source>
        <strain evidence="2">ATCC MYA-4681 / CBS 112371</strain>
    </source>
</reference>
<dbReference type="EMBL" id="ABSU01000005">
    <property type="protein sequence ID" value="EFE34541.1"/>
    <property type="molecule type" value="Genomic_DNA"/>
</dbReference>
<organism evidence="1 2">
    <name type="scientific">Arthroderma benhamiae (strain ATCC MYA-4681 / CBS 112371)</name>
    <name type="common">Trichophyton mentagrophytes</name>
    <dbReference type="NCBI Taxonomy" id="663331"/>
    <lineage>
        <taxon>Eukaryota</taxon>
        <taxon>Fungi</taxon>
        <taxon>Dikarya</taxon>
        <taxon>Ascomycota</taxon>
        <taxon>Pezizomycotina</taxon>
        <taxon>Eurotiomycetes</taxon>
        <taxon>Eurotiomycetidae</taxon>
        <taxon>Onygenales</taxon>
        <taxon>Arthrodermataceae</taxon>
        <taxon>Trichophyton</taxon>
    </lineage>
</organism>
<accession>D4APZ7</accession>
<gene>
    <name evidence="1" type="ORF">ARB_06304</name>
</gene>
<dbReference type="KEGG" id="abe:ARB_06304"/>
<dbReference type="RefSeq" id="XP_003015181.1">
    <property type="nucleotide sequence ID" value="XM_003015135.1"/>
</dbReference>
<dbReference type="HOGENOM" id="CLU_2084294_0_0_1"/>
<proteinExistence type="predicted"/>
<comment type="caution">
    <text evidence="1">The sequence shown here is derived from an EMBL/GenBank/DDBJ whole genome shotgun (WGS) entry which is preliminary data.</text>
</comment>
<keyword evidence="2" id="KW-1185">Reference proteome</keyword>
<evidence type="ECO:0000313" key="1">
    <source>
        <dbReference type="EMBL" id="EFE34541.1"/>
    </source>
</evidence>
<evidence type="ECO:0000313" key="2">
    <source>
        <dbReference type="Proteomes" id="UP000008866"/>
    </source>
</evidence>
<dbReference type="Proteomes" id="UP000008866">
    <property type="component" value="Unassembled WGS sequence"/>
</dbReference>
<dbReference type="GeneID" id="9520905"/>